<dbReference type="EMBL" id="JBHSXM010000001">
    <property type="protein sequence ID" value="MFC6836972.1"/>
    <property type="molecule type" value="Genomic_DNA"/>
</dbReference>
<comment type="caution">
    <text evidence="2">The sequence shown here is derived from an EMBL/GenBank/DDBJ whole genome shotgun (WGS) entry which is preliminary data.</text>
</comment>
<dbReference type="AlphaFoldDB" id="A0ABD5UER9"/>
<name>A0ABD5UER9_9EURY</name>
<keyword evidence="3" id="KW-1185">Reference proteome</keyword>
<organism evidence="2 3">
    <name type="scientific">Halomarina ordinaria</name>
    <dbReference type="NCBI Taxonomy" id="3033939"/>
    <lineage>
        <taxon>Archaea</taxon>
        <taxon>Methanobacteriati</taxon>
        <taxon>Methanobacteriota</taxon>
        <taxon>Stenosarchaea group</taxon>
        <taxon>Halobacteria</taxon>
        <taxon>Halobacteriales</taxon>
        <taxon>Natronomonadaceae</taxon>
        <taxon>Halomarina</taxon>
    </lineage>
</organism>
<protein>
    <submittedName>
        <fullName evidence="2">Uncharacterized protein</fullName>
    </submittedName>
</protein>
<reference evidence="2 3" key="1">
    <citation type="journal article" date="2019" name="Int. J. Syst. Evol. Microbiol.">
        <title>The Global Catalogue of Microorganisms (GCM) 10K type strain sequencing project: providing services to taxonomists for standard genome sequencing and annotation.</title>
        <authorList>
            <consortium name="The Broad Institute Genomics Platform"/>
            <consortium name="The Broad Institute Genome Sequencing Center for Infectious Disease"/>
            <person name="Wu L."/>
            <person name="Ma J."/>
        </authorList>
    </citation>
    <scope>NUCLEOTIDE SEQUENCE [LARGE SCALE GENOMIC DNA]</scope>
    <source>
        <strain evidence="2 3">PSRA2</strain>
    </source>
</reference>
<sequence length="46" mass="5110">MSEPTSVTEPADDEPTEDVDTSHLDDMEDGCGCTEVWEHLSEQRGE</sequence>
<accession>A0ABD5UER9</accession>
<dbReference type="Proteomes" id="UP001596406">
    <property type="component" value="Unassembled WGS sequence"/>
</dbReference>
<feature type="compositionally biased region" description="Acidic residues" evidence="1">
    <location>
        <begin position="10"/>
        <end position="19"/>
    </location>
</feature>
<gene>
    <name evidence="2" type="ORF">ACFQHK_10670</name>
</gene>
<evidence type="ECO:0000313" key="3">
    <source>
        <dbReference type="Proteomes" id="UP001596406"/>
    </source>
</evidence>
<feature type="region of interest" description="Disordered" evidence="1">
    <location>
        <begin position="1"/>
        <end position="30"/>
    </location>
</feature>
<dbReference type="RefSeq" id="WP_304448645.1">
    <property type="nucleotide sequence ID" value="NZ_JARRAH010000001.1"/>
</dbReference>
<evidence type="ECO:0000256" key="1">
    <source>
        <dbReference type="SAM" id="MobiDB-lite"/>
    </source>
</evidence>
<evidence type="ECO:0000313" key="2">
    <source>
        <dbReference type="EMBL" id="MFC6836972.1"/>
    </source>
</evidence>
<proteinExistence type="predicted"/>